<dbReference type="EMBL" id="SOPW01000006">
    <property type="protein sequence ID" value="TFB22099.1"/>
    <property type="molecule type" value="Genomic_DNA"/>
</dbReference>
<feature type="transmembrane region" description="Helical" evidence="1">
    <location>
        <begin position="12"/>
        <end position="30"/>
    </location>
</feature>
<feature type="domain" description="DUF58" evidence="2">
    <location>
        <begin position="217"/>
        <end position="348"/>
    </location>
</feature>
<protein>
    <submittedName>
        <fullName evidence="3">DUF58 domain-containing protein</fullName>
    </submittedName>
</protein>
<evidence type="ECO:0000313" key="3">
    <source>
        <dbReference type="EMBL" id="TFB22099.1"/>
    </source>
</evidence>
<dbReference type="OrthoDB" id="9789943at2"/>
<name>A0A4Y8ILB8_9BACI</name>
<organism evidence="3 4">
    <name type="scientific">Filobacillus milosensis</name>
    <dbReference type="NCBI Taxonomy" id="94137"/>
    <lineage>
        <taxon>Bacteria</taxon>
        <taxon>Bacillati</taxon>
        <taxon>Bacillota</taxon>
        <taxon>Bacilli</taxon>
        <taxon>Bacillales</taxon>
        <taxon>Bacillaceae</taxon>
        <taxon>Filobacillus</taxon>
    </lineage>
</organism>
<dbReference type="Proteomes" id="UP000297975">
    <property type="component" value="Unassembled WGS sequence"/>
</dbReference>
<accession>A0A4Y8ILB8</accession>
<evidence type="ECO:0000256" key="1">
    <source>
        <dbReference type="SAM" id="Phobius"/>
    </source>
</evidence>
<dbReference type="InterPro" id="IPR002881">
    <property type="entry name" value="DUF58"/>
</dbReference>
<evidence type="ECO:0000313" key="4">
    <source>
        <dbReference type="Proteomes" id="UP000297975"/>
    </source>
</evidence>
<keyword evidence="1" id="KW-1133">Transmembrane helix</keyword>
<reference evidence="3 4" key="1">
    <citation type="submission" date="2019-03" db="EMBL/GenBank/DDBJ databases">
        <authorList>
            <person name="He R.-H."/>
        </authorList>
    </citation>
    <scope>NUCLEOTIDE SEQUENCE [LARGE SCALE GENOMIC DNA]</scope>
    <source>
        <strain evidence="4">SH 714</strain>
    </source>
</reference>
<dbReference type="AlphaFoldDB" id="A0A4Y8ILB8"/>
<keyword evidence="1" id="KW-0812">Transmembrane</keyword>
<comment type="caution">
    <text evidence="3">The sequence shown here is derived from an EMBL/GenBank/DDBJ whole genome shotgun (WGS) entry which is preliminary data.</text>
</comment>
<dbReference type="PANTHER" id="PTHR34351:SF2">
    <property type="entry name" value="DUF58 DOMAIN-CONTAINING PROTEIN"/>
    <property type="match status" value="1"/>
</dbReference>
<gene>
    <name evidence="3" type="ORF">E3U55_07295</name>
</gene>
<dbReference type="PANTHER" id="PTHR34351">
    <property type="entry name" value="SLR1927 PROTEIN-RELATED"/>
    <property type="match status" value="1"/>
</dbReference>
<dbReference type="RefSeq" id="WP_134339771.1">
    <property type="nucleotide sequence ID" value="NZ_SOPW01000006.1"/>
</dbReference>
<sequence>MFRKYVKSSNLFLALLIPGGVFIIVSFFSTFGQFPILMFLGVFLILIYLISTFYEKHVDDYLILEDPTRKLRSYPGDDEMIEFHIIQKGILPIINARLEITYDQVLESQFEDKNHQTDTETIQLPLTLLSFEEKNISLPVQSVRRGIGKIRSIRIYIPNIMGLGQINLSYNKIYKQEIIIYPSLKQVEGLNLIEPSNSGDQQAQHSIFEQPLLQYGTRDYVSGDPFNRIHWKATARKQELQTKIVEKVNQLSWCFMLNIKVHHGVNLFSEIENYLEYTAYMCRYATEHNIPFEIYINVRGFKGLPYVHLPLGEGKNHYMRALELLARINPLGLTANYTHTLEQASHQNKAPYIIQIGSFNASQQRIFKEWINQGHSIYYLNEAQQAEILPLLMKGGISNHA</sequence>
<proteinExistence type="predicted"/>
<evidence type="ECO:0000259" key="2">
    <source>
        <dbReference type="Pfam" id="PF01882"/>
    </source>
</evidence>
<keyword evidence="1" id="KW-0472">Membrane</keyword>
<dbReference type="Pfam" id="PF01882">
    <property type="entry name" value="DUF58"/>
    <property type="match status" value="1"/>
</dbReference>
<keyword evidence="4" id="KW-1185">Reference proteome</keyword>
<feature type="transmembrane region" description="Helical" evidence="1">
    <location>
        <begin position="36"/>
        <end position="54"/>
    </location>
</feature>